<dbReference type="InterPro" id="IPR026444">
    <property type="entry name" value="Secre_tail"/>
</dbReference>
<dbReference type="PANTHER" id="PTHR19328:SF75">
    <property type="entry name" value="ALDOSE SUGAR DEHYDROGENASE YLII"/>
    <property type="match status" value="1"/>
</dbReference>
<dbReference type="AlphaFoldDB" id="V6SQW0"/>
<dbReference type="OrthoDB" id="9770043at2"/>
<reference evidence="4 5" key="1">
    <citation type="submission" date="2013-08" db="EMBL/GenBank/DDBJ databases">
        <title>Flavobacterium limnosediminis JC2902 genome sequencing.</title>
        <authorList>
            <person name="Lee K."/>
            <person name="Yi H."/>
            <person name="Park S."/>
            <person name="Chun J."/>
        </authorList>
    </citation>
    <scope>NUCLEOTIDE SEQUENCE [LARGE SCALE GENOMIC DNA]</scope>
    <source>
        <strain evidence="4 5">JC2902</strain>
    </source>
</reference>
<feature type="domain" description="Secretion system C-terminal sorting" evidence="3">
    <location>
        <begin position="387"/>
        <end position="461"/>
    </location>
</feature>
<dbReference type="STRING" id="1341181.FLJC2902T_10660"/>
<comment type="caution">
    <text evidence="4">The sequence shown here is derived from an EMBL/GenBank/DDBJ whole genome shotgun (WGS) entry which is preliminary data.</text>
</comment>
<evidence type="ECO:0000259" key="2">
    <source>
        <dbReference type="Pfam" id="PF07995"/>
    </source>
</evidence>
<dbReference type="InterPro" id="IPR011041">
    <property type="entry name" value="Quinoprot_gluc/sorb_DH_b-prop"/>
</dbReference>
<keyword evidence="5" id="KW-1185">Reference proteome</keyword>
<dbReference type="Pfam" id="PF18962">
    <property type="entry name" value="Por_Secre_tail"/>
    <property type="match status" value="1"/>
</dbReference>
<dbReference type="InterPro" id="IPR011042">
    <property type="entry name" value="6-blade_b-propeller_TolB-like"/>
</dbReference>
<feature type="domain" description="Glucose/Sorbosone dehydrogenase" evidence="2">
    <location>
        <begin position="37"/>
        <end position="330"/>
    </location>
</feature>
<accession>V6SQW0</accession>
<dbReference type="InterPro" id="IPR012938">
    <property type="entry name" value="Glc/Sorbosone_DH"/>
</dbReference>
<sequence length="465" mass="50228">MKTILLFIALVFIQCTQHSQTPTSSVIGLQSFATGFSSPVEITHCGDSRLFVVEQDGLIKILNTNGTINPTPFLNVTTLTNGGGEQGLLGLAFHPNYASNGYFYINYTRISDGATVIARYSVNTGNPNTANPSGTVLLLIPQPYSNHNGGTLKFGPDGYLYIGMGDGGSGGDPGNRAQNINELLGKMLRIDVNSGSPYGIPPNNPYVGVAGADEIWAIGLRNPWKFSFDRQNDDLWIADVGQNQYEEINRAGGTEAGLNYGWRCYEGNTAYNTTGCPPQASLKAPLVVTTHSSGSCSVTGGYVYRGTNYPNFQGKYFFSDYCKAQIGMADSSGNVTYSQTFTGNNFVTFGEDVNGEMYVGSINNGVIYKLVDSSLNVSKNDKKAFLIYPNPAKSEIFVQSNDDGNFATAITLFDCNGKKLLSQKTESQPIHSVNTGNLASGWYLLKIKDNAGQVYTHKLIVNDKL</sequence>
<dbReference type="Gene3D" id="2.120.10.30">
    <property type="entry name" value="TolB, C-terminal domain"/>
    <property type="match status" value="1"/>
</dbReference>
<gene>
    <name evidence="4" type="ORF">FLJC2902T_10660</name>
</gene>
<protein>
    <recommendedName>
        <fullName evidence="6">Cadherin</fullName>
    </recommendedName>
</protein>
<evidence type="ECO:0000313" key="5">
    <source>
        <dbReference type="Proteomes" id="UP000018004"/>
    </source>
</evidence>
<dbReference type="PATRIC" id="fig|1341181.4.peg.1057"/>
<dbReference type="eggNOG" id="COG2133">
    <property type="taxonomic scope" value="Bacteria"/>
</dbReference>
<evidence type="ECO:0000259" key="3">
    <source>
        <dbReference type="Pfam" id="PF18962"/>
    </source>
</evidence>
<evidence type="ECO:0000256" key="1">
    <source>
        <dbReference type="ARBA" id="ARBA00022729"/>
    </source>
</evidence>
<evidence type="ECO:0000313" key="4">
    <source>
        <dbReference type="EMBL" id="ESU29031.1"/>
    </source>
</evidence>
<dbReference type="SUPFAM" id="SSF50952">
    <property type="entry name" value="Soluble quinoprotein glucose dehydrogenase"/>
    <property type="match status" value="1"/>
</dbReference>
<name>V6SQW0_9FLAO</name>
<dbReference type="Proteomes" id="UP000018004">
    <property type="component" value="Unassembled WGS sequence"/>
</dbReference>
<keyword evidence="1" id="KW-0732">Signal</keyword>
<evidence type="ECO:0008006" key="6">
    <source>
        <dbReference type="Google" id="ProtNLM"/>
    </source>
</evidence>
<dbReference type="PANTHER" id="PTHR19328">
    <property type="entry name" value="HEDGEHOG-INTERACTING PROTEIN"/>
    <property type="match status" value="1"/>
</dbReference>
<dbReference type="Pfam" id="PF07995">
    <property type="entry name" value="GSDH"/>
    <property type="match status" value="1"/>
</dbReference>
<proteinExistence type="predicted"/>
<dbReference type="EMBL" id="AVGG01000003">
    <property type="protein sequence ID" value="ESU29031.1"/>
    <property type="molecule type" value="Genomic_DNA"/>
</dbReference>
<dbReference type="NCBIfam" id="TIGR04183">
    <property type="entry name" value="Por_Secre_tail"/>
    <property type="match status" value="1"/>
</dbReference>
<organism evidence="4 5">
    <name type="scientific">Flavobacterium limnosediminis JC2902</name>
    <dbReference type="NCBI Taxonomy" id="1341181"/>
    <lineage>
        <taxon>Bacteria</taxon>
        <taxon>Pseudomonadati</taxon>
        <taxon>Bacteroidota</taxon>
        <taxon>Flavobacteriia</taxon>
        <taxon>Flavobacteriales</taxon>
        <taxon>Flavobacteriaceae</taxon>
        <taxon>Flavobacterium</taxon>
    </lineage>
</organism>
<dbReference type="RefSeq" id="WP_023578719.1">
    <property type="nucleotide sequence ID" value="NZ_AVGG01000003.1"/>
</dbReference>